<dbReference type="RefSeq" id="WP_300954385.1">
    <property type="nucleotide sequence ID" value="NZ_JAUHJQ010000011.1"/>
</dbReference>
<evidence type="ECO:0000259" key="4">
    <source>
        <dbReference type="Pfam" id="PF01420"/>
    </source>
</evidence>
<dbReference type="InterPro" id="IPR052021">
    <property type="entry name" value="Type-I_RS_S_subunit"/>
</dbReference>
<dbReference type="Proteomes" id="UP001168620">
    <property type="component" value="Unassembled WGS sequence"/>
</dbReference>
<keyword evidence="5" id="KW-0255">Endonuclease</keyword>
<keyword evidence="2" id="KW-0680">Restriction system</keyword>
<evidence type="ECO:0000256" key="3">
    <source>
        <dbReference type="ARBA" id="ARBA00023125"/>
    </source>
</evidence>
<evidence type="ECO:0000256" key="1">
    <source>
        <dbReference type="ARBA" id="ARBA00010923"/>
    </source>
</evidence>
<evidence type="ECO:0000256" key="2">
    <source>
        <dbReference type="ARBA" id="ARBA00022747"/>
    </source>
</evidence>
<proteinExistence type="inferred from homology"/>
<accession>A0ABT8FL18</accession>
<name>A0ABT8FL18_9ACTN</name>
<dbReference type="GO" id="GO:0016787">
    <property type="term" value="F:hydrolase activity"/>
    <property type="evidence" value="ECO:0007669"/>
    <property type="project" value="UniProtKB-KW"/>
</dbReference>
<dbReference type="PANTHER" id="PTHR30408:SF12">
    <property type="entry name" value="TYPE I RESTRICTION ENZYME MJAVIII SPECIFICITY SUBUNIT"/>
    <property type="match status" value="1"/>
</dbReference>
<dbReference type="SUPFAM" id="SSF116734">
    <property type="entry name" value="DNA methylase specificity domain"/>
    <property type="match status" value="2"/>
</dbReference>
<sequence>MSPAVWERSRLKYVADCNRHVLSESTSDDHTFKYVDISAVGQGTMDIPDDTTRFGDAPSRARRLAEPGDTVISTVRTYLRAVATVPETDEKLVFSTGFAVLHPRADVSRRFLAYVLQGDEFVDKVVANSVGVSYPAITATDLMSLDLLLPHVDEQRAIADYLDHETAQIDALVAKQGEFIGLLRERRDTVVRLAITERTGEFPVDKLGRSAKVGNGSTPRRDVDRYWRDGDVPWLTSAAVNLPEVTTADQLVTDAAVRECHLPMVEPGDLLIGLIGQGPTRGMATISRVRATLSQNLAYIAPDQSKWKSEYLLWALRASYREIRQKGAESGAAQGMLNTDDIRRIRVAMPLISEQSRIVSRLDDETSRIDALIAKAEEHIALARERRSALITAAVTGQIDVRTARKAS</sequence>
<dbReference type="InterPro" id="IPR044946">
    <property type="entry name" value="Restrct_endonuc_typeI_TRD_sf"/>
</dbReference>
<evidence type="ECO:0000313" key="5">
    <source>
        <dbReference type="EMBL" id="MDN4175205.1"/>
    </source>
</evidence>
<gene>
    <name evidence="5" type="ORF">QWY28_19730</name>
</gene>
<dbReference type="PANTHER" id="PTHR30408">
    <property type="entry name" value="TYPE-1 RESTRICTION ENZYME ECOKI SPECIFICITY PROTEIN"/>
    <property type="match status" value="1"/>
</dbReference>
<dbReference type="EMBL" id="JAUHJQ010000011">
    <property type="protein sequence ID" value="MDN4175205.1"/>
    <property type="molecule type" value="Genomic_DNA"/>
</dbReference>
<dbReference type="InterPro" id="IPR000055">
    <property type="entry name" value="Restrct_endonuc_typeI_TRD"/>
</dbReference>
<evidence type="ECO:0000313" key="6">
    <source>
        <dbReference type="Proteomes" id="UP001168620"/>
    </source>
</evidence>
<keyword evidence="3" id="KW-0238">DNA-binding</keyword>
<organism evidence="5 6">
    <name type="scientific">Nocardioides oceani</name>
    <dbReference type="NCBI Taxonomy" id="3058369"/>
    <lineage>
        <taxon>Bacteria</taxon>
        <taxon>Bacillati</taxon>
        <taxon>Actinomycetota</taxon>
        <taxon>Actinomycetes</taxon>
        <taxon>Propionibacteriales</taxon>
        <taxon>Nocardioidaceae</taxon>
        <taxon>Nocardioides</taxon>
    </lineage>
</organism>
<dbReference type="Pfam" id="PF01420">
    <property type="entry name" value="Methylase_S"/>
    <property type="match status" value="2"/>
</dbReference>
<comment type="similarity">
    <text evidence="1">Belongs to the type-I restriction system S methylase family.</text>
</comment>
<dbReference type="EC" id="3.1.21.-" evidence="5"/>
<feature type="domain" description="Type I restriction modification DNA specificity" evidence="4">
    <location>
        <begin position="211"/>
        <end position="372"/>
    </location>
</feature>
<reference evidence="5" key="1">
    <citation type="submission" date="2023-06" db="EMBL/GenBank/DDBJ databases">
        <title>Draft genome sequence of Nocardioides sp. SOB77.</title>
        <authorList>
            <person name="Zhang G."/>
        </authorList>
    </citation>
    <scope>NUCLEOTIDE SEQUENCE</scope>
    <source>
        <strain evidence="5">SOB77</strain>
    </source>
</reference>
<protein>
    <submittedName>
        <fullName evidence="5">Restriction endonuclease subunit S</fullName>
        <ecNumber evidence="5">3.1.21.-</ecNumber>
    </submittedName>
</protein>
<dbReference type="Gene3D" id="3.90.220.20">
    <property type="entry name" value="DNA methylase specificity domains"/>
    <property type="match status" value="2"/>
</dbReference>
<keyword evidence="6" id="KW-1185">Reference proteome</keyword>
<keyword evidence="5" id="KW-0540">Nuclease</keyword>
<feature type="domain" description="Type I restriction modification DNA specificity" evidence="4">
    <location>
        <begin position="25"/>
        <end position="167"/>
    </location>
</feature>
<keyword evidence="5" id="KW-0378">Hydrolase</keyword>
<comment type="caution">
    <text evidence="5">The sequence shown here is derived from an EMBL/GenBank/DDBJ whole genome shotgun (WGS) entry which is preliminary data.</text>
</comment>
<dbReference type="CDD" id="cd17247">
    <property type="entry name" value="RMtype1_S_Eco2747I-TRD2-CR2_like"/>
    <property type="match status" value="1"/>
</dbReference>
<dbReference type="GO" id="GO:0004519">
    <property type="term" value="F:endonuclease activity"/>
    <property type="evidence" value="ECO:0007669"/>
    <property type="project" value="UniProtKB-KW"/>
</dbReference>